<dbReference type="SUPFAM" id="SSF54001">
    <property type="entry name" value="Cysteine proteinases"/>
    <property type="match status" value="1"/>
</dbReference>
<proteinExistence type="predicted"/>
<dbReference type="AlphaFoldDB" id="A0A9E7ZPZ6"/>
<reference evidence="2" key="1">
    <citation type="submission" date="2022-08" db="EMBL/GenBank/DDBJ databases">
        <title>Complete Genome Sequences of 2 Bosea sp. soil isolates.</title>
        <authorList>
            <person name="Alvarez Arevalo M."/>
            <person name="Sterndorff E.B."/>
            <person name="Faurdal D."/>
            <person name="Joergensen T.S."/>
            <person name="Weber T."/>
        </authorList>
    </citation>
    <scope>NUCLEOTIDE SEQUENCE</scope>
    <source>
        <strain evidence="2">NBC_00436</strain>
    </source>
</reference>
<evidence type="ECO:0000313" key="2">
    <source>
        <dbReference type="EMBL" id="UZF88129.1"/>
    </source>
</evidence>
<dbReference type="Gene3D" id="3.10.620.30">
    <property type="match status" value="1"/>
</dbReference>
<accession>A0A9E7ZPZ6</accession>
<evidence type="ECO:0000259" key="1">
    <source>
        <dbReference type="SMART" id="SM00460"/>
    </source>
</evidence>
<protein>
    <submittedName>
        <fullName evidence="2">Transglutaminase family protein</fullName>
    </submittedName>
</protein>
<dbReference type="PANTHER" id="PTHR33490:SF3">
    <property type="entry name" value="CONSERVED INTEGRAL MEMBRANE PROTEIN"/>
    <property type="match status" value="1"/>
</dbReference>
<gene>
    <name evidence="2" type="ORF">NWE54_04895</name>
</gene>
<feature type="domain" description="Transglutaminase-like" evidence="1">
    <location>
        <begin position="71"/>
        <end position="143"/>
    </location>
</feature>
<dbReference type="SMART" id="SM00460">
    <property type="entry name" value="TGc"/>
    <property type="match status" value="1"/>
</dbReference>
<dbReference type="InterPro" id="IPR002931">
    <property type="entry name" value="Transglutaminase-like"/>
</dbReference>
<name>A0A9E7ZPZ6_9HYPH</name>
<organism evidence="2">
    <name type="scientific">Bosea sp. NBC_00436</name>
    <dbReference type="NCBI Taxonomy" id="2969620"/>
    <lineage>
        <taxon>Bacteria</taxon>
        <taxon>Pseudomonadati</taxon>
        <taxon>Pseudomonadota</taxon>
        <taxon>Alphaproteobacteria</taxon>
        <taxon>Hyphomicrobiales</taxon>
        <taxon>Boseaceae</taxon>
        <taxon>Bosea</taxon>
    </lineage>
</organism>
<dbReference type="EMBL" id="CP102774">
    <property type="protein sequence ID" value="UZF88129.1"/>
    <property type="molecule type" value="Genomic_DNA"/>
</dbReference>
<sequence>MQDSQRTLFLSPAEFVDSDHPAVIAEAGRLTKGIVDRAEQARILYDRVRDGIRYDPYRDFHDPRTYRASAVLEAGIGYCVGKAALLAALCRAVGIPARVGLADVRNHLATSRLLEAVGTDVFAYHGYTELHLDGGWLKASPTFNASLCEKLGVAVLPFDGRQDAVLQSFDRLGRSFMSYLAEHGSFFDVPVKFLISEMSRLYPKLCVPGGLRGTSMEQEARA</sequence>
<dbReference type="Pfam" id="PF01841">
    <property type="entry name" value="Transglut_core"/>
    <property type="match status" value="1"/>
</dbReference>
<dbReference type="InterPro" id="IPR038765">
    <property type="entry name" value="Papain-like_cys_pep_sf"/>
</dbReference>
<dbReference type="PANTHER" id="PTHR33490">
    <property type="entry name" value="BLR5614 PROTEIN-RELATED"/>
    <property type="match status" value="1"/>
</dbReference>